<keyword evidence="14" id="KW-0460">Magnesium</keyword>
<dbReference type="SUPFAM" id="SSF53623">
    <property type="entry name" value="MurD-like peptide ligases, catalytic domain"/>
    <property type="match status" value="1"/>
</dbReference>
<dbReference type="Gene3D" id="3.90.190.20">
    <property type="entry name" value="Mur ligase, C-terminal domain"/>
    <property type="match status" value="1"/>
</dbReference>
<reference evidence="26 27" key="1">
    <citation type="submission" date="2019-07" db="EMBL/GenBank/DDBJ databases">
        <authorList>
            <person name="Yang M."/>
            <person name="Zhao D."/>
            <person name="Xiang H."/>
        </authorList>
    </citation>
    <scope>NUCLEOTIDE SEQUENCE [LARGE SCALE GENOMIC DNA]</scope>
    <source>
        <strain evidence="26 27">IM1326</strain>
    </source>
</reference>
<comment type="pathway">
    <text evidence="4">Cofactor biosynthesis; tetrahydrofolylpolyglutamate biosynthesis.</text>
</comment>
<evidence type="ECO:0000256" key="3">
    <source>
        <dbReference type="ARBA" id="ARBA00004799"/>
    </source>
</evidence>
<dbReference type="RefSeq" id="WP_143233759.1">
    <property type="nucleotide sequence ID" value="NZ_VJWL01000001.1"/>
</dbReference>
<evidence type="ECO:0000256" key="6">
    <source>
        <dbReference type="ARBA" id="ARBA00011245"/>
    </source>
</evidence>
<dbReference type="EC" id="6.3.2.12" evidence="7"/>
<dbReference type="SUPFAM" id="SSF53244">
    <property type="entry name" value="MurD-like peptide ligases, peptide-binding domain"/>
    <property type="match status" value="1"/>
</dbReference>
<dbReference type="Pfam" id="PF02875">
    <property type="entry name" value="Mur_ligase_C"/>
    <property type="match status" value="1"/>
</dbReference>
<evidence type="ECO:0000313" key="26">
    <source>
        <dbReference type="EMBL" id="TRW49337.1"/>
    </source>
</evidence>
<evidence type="ECO:0000256" key="2">
    <source>
        <dbReference type="ARBA" id="ARBA00002714"/>
    </source>
</evidence>
<evidence type="ECO:0000256" key="14">
    <source>
        <dbReference type="ARBA" id="ARBA00022842"/>
    </source>
</evidence>
<dbReference type="FunFam" id="3.40.1190.10:FF:000004">
    <property type="entry name" value="Dihydrofolate synthase/folylpolyglutamate synthase"/>
    <property type="match status" value="1"/>
</dbReference>
<comment type="catalytic activity">
    <reaction evidence="19">
        <text>(6S)-5,6,7,8-tetrahydrofolyl-(gamma-L-Glu)(n) + L-glutamate + ATP = (6S)-5,6,7,8-tetrahydrofolyl-(gamma-L-Glu)(n+1) + ADP + phosphate + H(+)</text>
        <dbReference type="Rhea" id="RHEA:10580"/>
        <dbReference type="Rhea" id="RHEA-COMP:14738"/>
        <dbReference type="Rhea" id="RHEA-COMP:14740"/>
        <dbReference type="ChEBI" id="CHEBI:15378"/>
        <dbReference type="ChEBI" id="CHEBI:29985"/>
        <dbReference type="ChEBI" id="CHEBI:30616"/>
        <dbReference type="ChEBI" id="CHEBI:43474"/>
        <dbReference type="ChEBI" id="CHEBI:141005"/>
        <dbReference type="ChEBI" id="CHEBI:456216"/>
        <dbReference type="EC" id="6.3.2.17"/>
    </reaction>
</comment>
<accession>A0A552X2S6</accession>
<dbReference type="AlphaFoldDB" id="A0A552X2S6"/>
<evidence type="ECO:0000256" key="4">
    <source>
        <dbReference type="ARBA" id="ARBA00005150"/>
    </source>
</evidence>
<evidence type="ECO:0000256" key="10">
    <source>
        <dbReference type="ARBA" id="ARBA00022598"/>
    </source>
</evidence>
<dbReference type="InterPro" id="IPR036615">
    <property type="entry name" value="Mur_ligase_C_dom_sf"/>
</dbReference>
<dbReference type="NCBIfam" id="NF008101">
    <property type="entry name" value="PRK10846.1"/>
    <property type="match status" value="1"/>
</dbReference>
<keyword evidence="13 23" id="KW-0067">ATP-binding</keyword>
<dbReference type="EC" id="6.3.2.17" evidence="8"/>
<dbReference type="EMBL" id="VJWL01000001">
    <property type="protein sequence ID" value="TRW49337.1"/>
    <property type="molecule type" value="Genomic_DNA"/>
</dbReference>
<evidence type="ECO:0000256" key="16">
    <source>
        <dbReference type="ARBA" id="ARBA00030048"/>
    </source>
</evidence>
<name>A0A552X2S6_9GAMM</name>
<feature type="domain" description="Mur ligase central" evidence="25">
    <location>
        <begin position="58"/>
        <end position="201"/>
    </location>
</feature>
<keyword evidence="12 23" id="KW-0547">Nucleotide-binding</keyword>
<comment type="catalytic activity">
    <reaction evidence="22">
        <text>7,8-dihydropteroate + L-glutamate + ATP = 7,8-dihydrofolate + ADP + phosphate + H(+)</text>
        <dbReference type="Rhea" id="RHEA:23584"/>
        <dbReference type="ChEBI" id="CHEBI:15378"/>
        <dbReference type="ChEBI" id="CHEBI:17839"/>
        <dbReference type="ChEBI" id="CHEBI:29985"/>
        <dbReference type="ChEBI" id="CHEBI:30616"/>
        <dbReference type="ChEBI" id="CHEBI:43474"/>
        <dbReference type="ChEBI" id="CHEBI:57451"/>
        <dbReference type="ChEBI" id="CHEBI:456216"/>
        <dbReference type="EC" id="6.3.2.12"/>
    </reaction>
</comment>
<comment type="catalytic activity">
    <reaction evidence="20">
        <text>10-formyltetrahydrofolyl-(gamma-L-Glu)(n) + L-glutamate + ATP = 10-formyltetrahydrofolyl-(gamma-L-Glu)(n+1) + ADP + phosphate + H(+)</text>
        <dbReference type="Rhea" id="RHEA:51904"/>
        <dbReference type="Rhea" id="RHEA-COMP:13088"/>
        <dbReference type="Rhea" id="RHEA-COMP:14300"/>
        <dbReference type="ChEBI" id="CHEBI:15378"/>
        <dbReference type="ChEBI" id="CHEBI:29985"/>
        <dbReference type="ChEBI" id="CHEBI:30616"/>
        <dbReference type="ChEBI" id="CHEBI:43474"/>
        <dbReference type="ChEBI" id="CHEBI:134413"/>
        <dbReference type="ChEBI" id="CHEBI:456216"/>
        <dbReference type="EC" id="6.3.2.17"/>
    </reaction>
</comment>
<evidence type="ECO:0000259" key="25">
    <source>
        <dbReference type="Pfam" id="PF08245"/>
    </source>
</evidence>
<comment type="pathway">
    <text evidence="3">Cofactor biosynthesis; tetrahydrofolate biosynthesis; 7,8-dihydrofolate from 2-amino-4-hydroxy-6-hydroxymethyl-7,8-dihydropteridine diphosphate and 4-aminobenzoate: step 2/2.</text>
</comment>
<dbReference type="GO" id="GO:0046656">
    <property type="term" value="P:folic acid biosynthetic process"/>
    <property type="evidence" value="ECO:0007669"/>
    <property type="project" value="UniProtKB-KW"/>
</dbReference>
<dbReference type="GO" id="GO:0046872">
    <property type="term" value="F:metal ion binding"/>
    <property type="evidence" value="ECO:0007669"/>
    <property type="project" value="UniProtKB-KW"/>
</dbReference>
<evidence type="ECO:0000256" key="7">
    <source>
        <dbReference type="ARBA" id="ARBA00013023"/>
    </source>
</evidence>
<dbReference type="PIRSF" id="PIRSF001563">
    <property type="entry name" value="Folylpolyglu_synth"/>
    <property type="match status" value="1"/>
</dbReference>
<organism evidence="26 27">
    <name type="scientific">Aliidiomarina halalkaliphila</name>
    <dbReference type="NCBI Taxonomy" id="2593535"/>
    <lineage>
        <taxon>Bacteria</taxon>
        <taxon>Pseudomonadati</taxon>
        <taxon>Pseudomonadota</taxon>
        <taxon>Gammaproteobacteria</taxon>
        <taxon>Alteromonadales</taxon>
        <taxon>Idiomarinaceae</taxon>
        <taxon>Aliidiomarina</taxon>
    </lineage>
</organism>
<comment type="subunit">
    <text evidence="6">Monomer.</text>
</comment>
<keyword evidence="10 23" id="KW-0436">Ligase</keyword>
<keyword evidence="11" id="KW-0479">Metal-binding</keyword>
<evidence type="ECO:0000256" key="22">
    <source>
        <dbReference type="ARBA" id="ARBA00049161"/>
    </source>
</evidence>
<evidence type="ECO:0000256" key="15">
    <source>
        <dbReference type="ARBA" id="ARBA00022909"/>
    </source>
</evidence>
<comment type="similarity">
    <text evidence="5 23">Belongs to the folylpolyglutamate synthase family.</text>
</comment>
<evidence type="ECO:0000256" key="11">
    <source>
        <dbReference type="ARBA" id="ARBA00022723"/>
    </source>
</evidence>
<dbReference type="InterPro" id="IPR013221">
    <property type="entry name" value="Mur_ligase_cen"/>
</dbReference>
<evidence type="ECO:0000259" key="24">
    <source>
        <dbReference type="Pfam" id="PF02875"/>
    </source>
</evidence>
<evidence type="ECO:0000256" key="12">
    <source>
        <dbReference type="ARBA" id="ARBA00022741"/>
    </source>
</evidence>
<dbReference type="GO" id="GO:0004326">
    <property type="term" value="F:tetrahydrofolylpolyglutamate synthase activity"/>
    <property type="evidence" value="ECO:0007669"/>
    <property type="project" value="UniProtKB-EC"/>
</dbReference>
<evidence type="ECO:0000256" key="13">
    <source>
        <dbReference type="ARBA" id="ARBA00022840"/>
    </source>
</evidence>
<feature type="domain" description="Mur ligase C-terminal" evidence="24">
    <location>
        <begin position="292"/>
        <end position="411"/>
    </location>
</feature>
<evidence type="ECO:0000256" key="17">
    <source>
        <dbReference type="ARBA" id="ARBA00030592"/>
    </source>
</evidence>
<keyword evidence="27" id="KW-1185">Reference proteome</keyword>
<evidence type="ECO:0000256" key="1">
    <source>
        <dbReference type="ARBA" id="ARBA00001946"/>
    </source>
</evidence>
<evidence type="ECO:0000256" key="19">
    <source>
        <dbReference type="ARBA" id="ARBA00047493"/>
    </source>
</evidence>
<evidence type="ECO:0000256" key="18">
    <source>
        <dbReference type="ARBA" id="ARBA00032510"/>
    </source>
</evidence>
<dbReference type="GO" id="GO:0005524">
    <property type="term" value="F:ATP binding"/>
    <property type="evidence" value="ECO:0007669"/>
    <property type="project" value="UniProtKB-KW"/>
</dbReference>
<dbReference type="UniPathway" id="UPA00077">
    <property type="reaction ID" value="UER00157"/>
</dbReference>
<dbReference type="InterPro" id="IPR001645">
    <property type="entry name" value="Folylpolyglutamate_synth"/>
</dbReference>
<evidence type="ECO:0000256" key="23">
    <source>
        <dbReference type="PIRNR" id="PIRNR001563"/>
    </source>
</evidence>
<evidence type="ECO:0000256" key="9">
    <source>
        <dbReference type="ARBA" id="ARBA00019357"/>
    </source>
</evidence>
<comment type="catalytic activity">
    <reaction evidence="21">
        <text>(6R)-5,10-methylenetetrahydrofolyl-(gamma-L-Glu)(n) + L-glutamate + ATP = (6R)-5,10-methylenetetrahydrofolyl-(gamma-L-Glu)(n+1) + ADP + phosphate + H(+)</text>
        <dbReference type="Rhea" id="RHEA:51912"/>
        <dbReference type="Rhea" id="RHEA-COMP:13257"/>
        <dbReference type="Rhea" id="RHEA-COMP:13258"/>
        <dbReference type="ChEBI" id="CHEBI:15378"/>
        <dbReference type="ChEBI" id="CHEBI:29985"/>
        <dbReference type="ChEBI" id="CHEBI:30616"/>
        <dbReference type="ChEBI" id="CHEBI:43474"/>
        <dbReference type="ChEBI" id="CHEBI:136572"/>
        <dbReference type="ChEBI" id="CHEBI:456216"/>
        <dbReference type="EC" id="6.3.2.17"/>
    </reaction>
</comment>
<dbReference type="PANTHER" id="PTHR11136">
    <property type="entry name" value="FOLYLPOLYGLUTAMATE SYNTHASE-RELATED"/>
    <property type="match status" value="1"/>
</dbReference>
<dbReference type="InterPro" id="IPR036565">
    <property type="entry name" value="Mur-like_cat_sf"/>
</dbReference>
<evidence type="ECO:0000256" key="20">
    <source>
        <dbReference type="ARBA" id="ARBA00047808"/>
    </source>
</evidence>
<comment type="function">
    <text evidence="2">Functions in two distinct reactions of the de novo folate biosynthetic pathway. Catalyzes the addition of a glutamate residue to dihydropteroate (7,8-dihydropteroate or H2Pte) to form dihydrofolate (7,8-dihydrofolate monoglutamate or H2Pte-Glu). Also catalyzes successive additions of L-glutamate to tetrahydrofolate or 10-formyltetrahydrofolate or 5,10-methylenetetrahydrofolate, leading to folylpolyglutamate derivatives.</text>
</comment>
<evidence type="ECO:0000256" key="5">
    <source>
        <dbReference type="ARBA" id="ARBA00008276"/>
    </source>
</evidence>
<keyword evidence="15" id="KW-0289">Folate biosynthesis</keyword>
<evidence type="ECO:0000256" key="8">
    <source>
        <dbReference type="ARBA" id="ARBA00013025"/>
    </source>
</evidence>
<evidence type="ECO:0000313" key="27">
    <source>
        <dbReference type="Proteomes" id="UP000320359"/>
    </source>
</evidence>
<dbReference type="GO" id="GO:0005737">
    <property type="term" value="C:cytoplasm"/>
    <property type="evidence" value="ECO:0007669"/>
    <property type="project" value="TreeGrafter"/>
</dbReference>
<comment type="caution">
    <text evidence="26">The sequence shown here is derived from an EMBL/GenBank/DDBJ whole genome shotgun (WGS) entry which is preliminary data.</text>
</comment>
<dbReference type="InterPro" id="IPR004101">
    <property type="entry name" value="Mur_ligase_C"/>
</dbReference>
<dbReference type="Pfam" id="PF08245">
    <property type="entry name" value="Mur_ligase_M"/>
    <property type="match status" value="1"/>
</dbReference>
<evidence type="ECO:0000256" key="21">
    <source>
        <dbReference type="ARBA" id="ARBA00049035"/>
    </source>
</evidence>
<dbReference type="Gene3D" id="3.40.1190.10">
    <property type="entry name" value="Mur-like, catalytic domain"/>
    <property type="match status" value="1"/>
</dbReference>
<dbReference type="NCBIfam" id="TIGR01499">
    <property type="entry name" value="folC"/>
    <property type="match status" value="1"/>
</dbReference>
<dbReference type="Proteomes" id="UP000320359">
    <property type="component" value="Unassembled WGS sequence"/>
</dbReference>
<dbReference type="OrthoDB" id="9809356at2"/>
<protein>
    <recommendedName>
        <fullName evidence="9">Dihydrofolate synthase/folylpolyglutamate synthase</fullName>
        <ecNumber evidence="7">6.3.2.12</ecNumber>
        <ecNumber evidence="8">6.3.2.17</ecNumber>
    </recommendedName>
    <alternativeName>
        <fullName evidence="18">Folylpoly-gamma-glutamate synthetase-dihydrofolate synthetase</fullName>
    </alternativeName>
    <alternativeName>
        <fullName evidence="16">Folylpolyglutamate synthetase</fullName>
    </alternativeName>
    <alternativeName>
        <fullName evidence="17">Tetrahydrofolylpolyglutamate synthase</fullName>
    </alternativeName>
</protein>
<dbReference type="GO" id="GO:0008841">
    <property type="term" value="F:dihydrofolate synthase activity"/>
    <property type="evidence" value="ECO:0007669"/>
    <property type="project" value="UniProtKB-EC"/>
</dbReference>
<proteinExistence type="inferred from homology"/>
<gene>
    <name evidence="26" type="primary">folC</name>
    <name evidence="26" type="ORF">FM042_00220</name>
</gene>
<sequence length="430" mass="47142">MTTSTSTTPVPSNAWSLSQWLEYLEHIHHRPIDMGLERVRIVAERLQLLTPKSTVFVVGGTNGKGSTVAFLEQICLQNGYSTGAYTSPHLIHYSERVRINGRELADEHHARAFMAVEQARADVSLTYFEFGTLAALWLLQQQTLDVLILEVGLGGRLDAVNVIDASVAVVTSVGVDHIEFLGPDRDVIGYEKAGIFRSQRPAICGDLEPPEPLIAHSHKIDAQLYCKGRDFDLVEHAEHFDFIGVKDKWVGLPLPRLPLTNAVTALAALQASELEMDIVAVRRGLINAQLSGRMELIAHEPDILLDVGHNPHASQYLAKVLQQRYPNRRIIAVCGMLQDKDHQGTLEPLLPIIDQWFIGTLLGPRGTPATRLAASISSDASVTCSDSIVAAFTQAKHAASKEDVILCFGSFLTVAAIKELVTDTSEARNE</sequence>
<dbReference type="GO" id="GO:0046654">
    <property type="term" value="P:tetrahydrofolate biosynthetic process"/>
    <property type="evidence" value="ECO:0007669"/>
    <property type="project" value="UniProtKB-UniPathway"/>
</dbReference>
<comment type="cofactor">
    <cofactor evidence="1">
        <name>Mg(2+)</name>
        <dbReference type="ChEBI" id="CHEBI:18420"/>
    </cofactor>
</comment>
<dbReference type="PANTHER" id="PTHR11136:SF0">
    <property type="entry name" value="DIHYDROFOLATE SYNTHETASE-RELATED"/>
    <property type="match status" value="1"/>
</dbReference>